<evidence type="ECO:0008006" key="5">
    <source>
        <dbReference type="Google" id="ProtNLM"/>
    </source>
</evidence>
<protein>
    <recommendedName>
        <fullName evidence="5">Zinc ribbon domain-containing protein</fullName>
    </recommendedName>
</protein>
<proteinExistence type="predicted"/>
<gene>
    <name evidence="3" type="ORF">H8700_05165</name>
</gene>
<evidence type="ECO:0000313" key="3">
    <source>
        <dbReference type="EMBL" id="MBC8557095.1"/>
    </source>
</evidence>
<name>A0ABR7MTG0_9FIRM</name>
<sequence>MWCPKCKTEYRDGITECADCGAKLVERDELSDNVNVCEINDEASADEILEYLQYSGVKTAAKEESDDKIGFKITVSKEEEKQAEKLFQGYLTAKEEDSENQSEQEAEAGDTEDEELVEKDDAMEEDSEVDDAKEDIENMDDDDDNLLVSDKIMEDTSELLLTSDKKEYVKKADEYRDMKYSGITFIVFGIIGLIYLALCKLEVLPITYNNVIFVIIVILFVIFVISGIVSIHKAGKIKLLISEEEAKTKEIKEWLDQNLTQDMIDGWLDSQVTDMENDLILTARIKKMLEKEFDDQSEEYIEMIADEYFEEHFMEEDE</sequence>
<keyword evidence="2" id="KW-0812">Transmembrane</keyword>
<dbReference type="RefSeq" id="WP_249304009.1">
    <property type="nucleotide sequence ID" value="NZ_JACRSW010000016.1"/>
</dbReference>
<feature type="compositionally biased region" description="Acidic residues" evidence="1">
    <location>
        <begin position="96"/>
        <end position="141"/>
    </location>
</feature>
<feature type="transmembrane region" description="Helical" evidence="2">
    <location>
        <begin position="180"/>
        <end position="198"/>
    </location>
</feature>
<evidence type="ECO:0000256" key="1">
    <source>
        <dbReference type="SAM" id="MobiDB-lite"/>
    </source>
</evidence>
<keyword evidence="4" id="KW-1185">Reference proteome</keyword>
<feature type="region of interest" description="Disordered" evidence="1">
    <location>
        <begin position="93"/>
        <end position="141"/>
    </location>
</feature>
<keyword evidence="2" id="KW-0472">Membrane</keyword>
<dbReference type="Proteomes" id="UP000637513">
    <property type="component" value="Unassembled WGS sequence"/>
</dbReference>
<evidence type="ECO:0000256" key="2">
    <source>
        <dbReference type="SAM" id="Phobius"/>
    </source>
</evidence>
<evidence type="ECO:0000313" key="4">
    <source>
        <dbReference type="Proteomes" id="UP000637513"/>
    </source>
</evidence>
<reference evidence="3 4" key="1">
    <citation type="submission" date="2020-08" db="EMBL/GenBank/DDBJ databases">
        <title>Genome public.</title>
        <authorList>
            <person name="Liu C."/>
            <person name="Sun Q."/>
        </authorList>
    </citation>
    <scope>NUCLEOTIDE SEQUENCE [LARGE SCALE GENOMIC DNA]</scope>
    <source>
        <strain evidence="3 4">BX3</strain>
    </source>
</reference>
<dbReference type="EMBL" id="JACRSW010000016">
    <property type="protein sequence ID" value="MBC8557095.1"/>
    <property type="molecule type" value="Genomic_DNA"/>
</dbReference>
<feature type="transmembrane region" description="Helical" evidence="2">
    <location>
        <begin position="210"/>
        <end position="231"/>
    </location>
</feature>
<keyword evidence="2" id="KW-1133">Transmembrane helix</keyword>
<comment type="caution">
    <text evidence="3">The sequence shown here is derived from an EMBL/GenBank/DDBJ whole genome shotgun (WGS) entry which is preliminary data.</text>
</comment>
<organism evidence="3 4">
    <name type="scientific">Jutongia hominis</name>
    <dbReference type="NCBI Taxonomy" id="2763664"/>
    <lineage>
        <taxon>Bacteria</taxon>
        <taxon>Bacillati</taxon>
        <taxon>Bacillota</taxon>
        <taxon>Clostridia</taxon>
        <taxon>Lachnospirales</taxon>
        <taxon>Lachnospiraceae</taxon>
        <taxon>Jutongia</taxon>
    </lineage>
</organism>
<accession>A0ABR7MTG0</accession>